<accession>A0A7J9DFS0</accession>
<name>A0A7J9DFS0_9ROSI</name>
<gene>
    <name evidence="1" type="ORF">Gotri_022424</name>
</gene>
<proteinExistence type="predicted"/>
<organism evidence="1 2">
    <name type="scientific">Gossypium trilobum</name>
    <dbReference type="NCBI Taxonomy" id="34281"/>
    <lineage>
        <taxon>Eukaryota</taxon>
        <taxon>Viridiplantae</taxon>
        <taxon>Streptophyta</taxon>
        <taxon>Embryophyta</taxon>
        <taxon>Tracheophyta</taxon>
        <taxon>Spermatophyta</taxon>
        <taxon>Magnoliopsida</taxon>
        <taxon>eudicotyledons</taxon>
        <taxon>Gunneridae</taxon>
        <taxon>Pentapetalae</taxon>
        <taxon>rosids</taxon>
        <taxon>malvids</taxon>
        <taxon>Malvales</taxon>
        <taxon>Malvaceae</taxon>
        <taxon>Malvoideae</taxon>
        <taxon>Gossypium</taxon>
    </lineage>
</organism>
<evidence type="ECO:0000313" key="1">
    <source>
        <dbReference type="EMBL" id="MBA0759556.1"/>
    </source>
</evidence>
<reference evidence="1 2" key="1">
    <citation type="journal article" date="2019" name="Genome Biol. Evol.">
        <title>Insights into the evolution of the New World diploid cottons (Gossypium, subgenus Houzingenia) based on genome sequencing.</title>
        <authorList>
            <person name="Grover C.E."/>
            <person name="Arick M.A. 2nd"/>
            <person name="Thrash A."/>
            <person name="Conover J.L."/>
            <person name="Sanders W.S."/>
            <person name="Peterson D.G."/>
            <person name="Frelichowski J.E."/>
            <person name="Scheffler J.A."/>
            <person name="Scheffler B.E."/>
            <person name="Wendel J.F."/>
        </authorList>
    </citation>
    <scope>NUCLEOTIDE SEQUENCE [LARGE SCALE GENOMIC DNA]</scope>
    <source>
        <strain evidence="1">8</strain>
        <tissue evidence="1">Leaf</tissue>
    </source>
</reference>
<protein>
    <submittedName>
        <fullName evidence="1">Uncharacterized protein</fullName>
    </submittedName>
</protein>
<evidence type="ECO:0000313" key="2">
    <source>
        <dbReference type="Proteomes" id="UP000593568"/>
    </source>
</evidence>
<keyword evidence="2" id="KW-1185">Reference proteome</keyword>
<dbReference type="Proteomes" id="UP000593568">
    <property type="component" value="Unassembled WGS sequence"/>
</dbReference>
<dbReference type="AlphaFoldDB" id="A0A7J9DFS0"/>
<comment type="caution">
    <text evidence="1">The sequence shown here is derived from an EMBL/GenBank/DDBJ whole genome shotgun (WGS) entry which is preliminary data.</text>
</comment>
<sequence>MLEMMNISVMRKNSKLTLKEKRYKTQFCYIVIMRLKLLIVVEASMRVDFLYWRLSA</sequence>
<dbReference type="EMBL" id="JABEZW010000002">
    <property type="protein sequence ID" value="MBA0759556.1"/>
    <property type="molecule type" value="Genomic_DNA"/>
</dbReference>